<sequence length="135" mass="13907">MLHVVVDGANVVGSRPDGWWRDRPGAARKLAGRLAAALTLDPERLADRLGHPGAELRLHLVLEGAAAHVEDLPTHPHLAVVHADADGDTTIAALAAELVASAPVLVVTADRALKARVREAGATTAGPGTLLDALP</sequence>
<accession>A0ABN1PZU4</accession>
<name>A0ABN1PZU4_9PSEU</name>
<keyword evidence="2" id="KW-1185">Reference proteome</keyword>
<reference evidence="1 2" key="1">
    <citation type="journal article" date="2019" name="Int. J. Syst. Evol. Microbiol.">
        <title>The Global Catalogue of Microorganisms (GCM) 10K type strain sequencing project: providing services to taxonomists for standard genome sequencing and annotation.</title>
        <authorList>
            <consortium name="The Broad Institute Genomics Platform"/>
            <consortium name="The Broad Institute Genome Sequencing Center for Infectious Disease"/>
            <person name="Wu L."/>
            <person name="Ma J."/>
        </authorList>
    </citation>
    <scope>NUCLEOTIDE SEQUENCE [LARGE SCALE GENOMIC DNA]</scope>
    <source>
        <strain evidence="1 2">JCM 11117</strain>
    </source>
</reference>
<organism evidence="1 2">
    <name type="scientific">Pseudonocardia zijingensis</name>
    <dbReference type="NCBI Taxonomy" id="153376"/>
    <lineage>
        <taxon>Bacteria</taxon>
        <taxon>Bacillati</taxon>
        <taxon>Actinomycetota</taxon>
        <taxon>Actinomycetes</taxon>
        <taxon>Pseudonocardiales</taxon>
        <taxon>Pseudonocardiaceae</taxon>
        <taxon>Pseudonocardia</taxon>
    </lineage>
</organism>
<evidence type="ECO:0008006" key="3">
    <source>
        <dbReference type="Google" id="ProtNLM"/>
    </source>
</evidence>
<comment type="caution">
    <text evidence="1">The sequence shown here is derived from an EMBL/GenBank/DDBJ whole genome shotgun (WGS) entry which is preliminary data.</text>
</comment>
<evidence type="ECO:0000313" key="1">
    <source>
        <dbReference type="EMBL" id="GAA0934789.1"/>
    </source>
</evidence>
<protein>
    <recommendedName>
        <fullName evidence="3">NTP pyrophosphohydrolase</fullName>
    </recommendedName>
</protein>
<dbReference type="RefSeq" id="WP_343941561.1">
    <property type="nucleotide sequence ID" value="NZ_BAAAHP010000074.1"/>
</dbReference>
<dbReference type="EMBL" id="BAAAHP010000074">
    <property type="protein sequence ID" value="GAA0934789.1"/>
    <property type="molecule type" value="Genomic_DNA"/>
</dbReference>
<proteinExistence type="predicted"/>
<dbReference type="Proteomes" id="UP001499967">
    <property type="component" value="Unassembled WGS sequence"/>
</dbReference>
<gene>
    <name evidence="1" type="ORF">GCM10009559_25660</name>
</gene>
<evidence type="ECO:0000313" key="2">
    <source>
        <dbReference type="Proteomes" id="UP001499967"/>
    </source>
</evidence>